<keyword evidence="2" id="KW-1185">Reference proteome</keyword>
<evidence type="ECO:0000313" key="1">
    <source>
        <dbReference type="EMBL" id="KAK7002325.1"/>
    </source>
</evidence>
<dbReference type="Proteomes" id="UP001362999">
    <property type="component" value="Unassembled WGS sequence"/>
</dbReference>
<protein>
    <submittedName>
        <fullName evidence="1">Uncharacterized protein</fullName>
    </submittedName>
</protein>
<dbReference type="EMBL" id="JAWWNJ010000079">
    <property type="protein sequence ID" value="KAK7002325.1"/>
    <property type="molecule type" value="Genomic_DNA"/>
</dbReference>
<proteinExistence type="predicted"/>
<gene>
    <name evidence="1" type="ORF">R3P38DRAFT_3215476</name>
</gene>
<sequence>MHLYIGIEEVNEGKLLAHRGRESRRRLANHLVRPPAVLRQDQRRLNRRRPPSGVPFIDLQAGFYGTNLLRVIPPLLMKRPVPATLAVPFIDIAEDYGLWAWYMLYDGRGICSMNNCLHGIAYLISSLGLKR</sequence>
<accession>A0AAW0A7P9</accession>
<name>A0AAW0A7P9_9AGAR</name>
<comment type="caution">
    <text evidence="1">The sequence shown here is derived from an EMBL/GenBank/DDBJ whole genome shotgun (WGS) entry which is preliminary data.</text>
</comment>
<dbReference type="AlphaFoldDB" id="A0AAW0A7P9"/>
<reference evidence="1 2" key="1">
    <citation type="journal article" date="2024" name="J Genomics">
        <title>Draft genome sequencing and assembly of Favolaschia claudopus CIRM-BRFM 2984 isolated from oak limbs.</title>
        <authorList>
            <person name="Navarro D."/>
            <person name="Drula E."/>
            <person name="Chaduli D."/>
            <person name="Cazenave R."/>
            <person name="Ahrendt S."/>
            <person name="Wang J."/>
            <person name="Lipzen A."/>
            <person name="Daum C."/>
            <person name="Barry K."/>
            <person name="Grigoriev I.V."/>
            <person name="Favel A."/>
            <person name="Rosso M.N."/>
            <person name="Martin F."/>
        </authorList>
    </citation>
    <scope>NUCLEOTIDE SEQUENCE [LARGE SCALE GENOMIC DNA]</scope>
    <source>
        <strain evidence="1 2">CIRM-BRFM 2984</strain>
    </source>
</reference>
<evidence type="ECO:0000313" key="2">
    <source>
        <dbReference type="Proteomes" id="UP001362999"/>
    </source>
</evidence>
<organism evidence="1 2">
    <name type="scientific">Favolaschia claudopus</name>
    <dbReference type="NCBI Taxonomy" id="2862362"/>
    <lineage>
        <taxon>Eukaryota</taxon>
        <taxon>Fungi</taxon>
        <taxon>Dikarya</taxon>
        <taxon>Basidiomycota</taxon>
        <taxon>Agaricomycotina</taxon>
        <taxon>Agaricomycetes</taxon>
        <taxon>Agaricomycetidae</taxon>
        <taxon>Agaricales</taxon>
        <taxon>Marasmiineae</taxon>
        <taxon>Mycenaceae</taxon>
        <taxon>Favolaschia</taxon>
    </lineage>
</organism>